<dbReference type="HOGENOM" id="CLU_1963813_0_0_1"/>
<protein>
    <submittedName>
        <fullName evidence="1">Uncharacterized protein</fullName>
    </submittedName>
</protein>
<reference evidence="1" key="2">
    <citation type="submission" date="2015-06" db="UniProtKB">
        <authorList>
            <consortium name="EnsemblProtists"/>
        </authorList>
    </citation>
    <scope>IDENTIFICATION</scope>
    <source>
        <strain evidence="1">Emoy2</strain>
    </source>
</reference>
<name>M4BQX0_HYAAE</name>
<proteinExistence type="predicted"/>
<dbReference type="VEuPathDB" id="FungiDB:HpaG808809"/>
<keyword evidence="2" id="KW-1185">Reference proteome</keyword>
<evidence type="ECO:0000313" key="1">
    <source>
        <dbReference type="EnsemblProtists" id="HpaP808809"/>
    </source>
</evidence>
<dbReference type="EnsemblProtists" id="HpaT808809">
    <property type="protein sequence ID" value="HpaP808809"/>
    <property type="gene ID" value="HpaG808809"/>
</dbReference>
<dbReference type="Proteomes" id="UP000011713">
    <property type="component" value="Unassembled WGS sequence"/>
</dbReference>
<accession>M4BQX0</accession>
<dbReference type="InParanoid" id="M4BQX0"/>
<dbReference type="AlphaFoldDB" id="M4BQX0"/>
<evidence type="ECO:0000313" key="2">
    <source>
        <dbReference type="Proteomes" id="UP000011713"/>
    </source>
</evidence>
<dbReference type="EMBL" id="JH598602">
    <property type="status" value="NOT_ANNOTATED_CDS"/>
    <property type="molecule type" value="Genomic_DNA"/>
</dbReference>
<organism evidence="1 2">
    <name type="scientific">Hyaloperonospora arabidopsidis (strain Emoy2)</name>
    <name type="common">Downy mildew agent</name>
    <name type="synonym">Peronospora arabidopsidis</name>
    <dbReference type="NCBI Taxonomy" id="559515"/>
    <lineage>
        <taxon>Eukaryota</taxon>
        <taxon>Sar</taxon>
        <taxon>Stramenopiles</taxon>
        <taxon>Oomycota</taxon>
        <taxon>Peronosporomycetes</taxon>
        <taxon>Peronosporales</taxon>
        <taxon>Peronosporaceae</taxon>
        <taxon>Hyaloperonospora</taxon>
    </lineage>
</organism>
<reference evidence="2" key="1">
    <citation type="journal article" date="2010" name="Science">
        <title>Signatures of adaptation to obligate biotrophy in the Hyaloperonospora arabidopsidis genome.</title>
        <authorList>
            <person name="Baxter L."/>
            <person name="Tripathy S."/>
            <person name="Ishaque N."/>
            <person name="Boot N."/>
            <person name="Cabral A."/>
            <person name="Kemen E."/>
            <person name="Thines M."/>
            <person name="Ah-Fong A."/>
            <person name="Anderson R."/>
            <person name="Badejoko W."/>
            <person name="Bittner-Eddy P."/>
            <person name="Boore J.L."/>
            <person name="Chibucos M.C."/>
            <person name="Coates M."/>
            <person name="Dehal P."/>
            <person name="Delehaunty K."/>
            <person name="Dong S."/>
            <person name="Downton P."/>
            <person name="Dumas B."/>
            <person name="Fabro G."/>
            <person name="Fronick C."/>
            <person name="Fuerstenberg S.I."/>
            <person name="Fulton L."/>
            <person name="Gaulin E."/>
            <person name="Govers F."/>
            <person name="Hughes L."/>
            <person name="Humphray S."/>
            <person name="Jiang R.H."/>
            <person name="Judelson H."/>
            <person name="Kamoun S."/>
            <person name="Kyung K."/>
            <person name="Meijer H."/>
            <person name="Minx P."/>
            <person name="Morris P."/>
            <person name="Nelson J."/>
            <person name="Phuntumart V."/>
            <person name="Qutob D."/>
            <person name="Rehmany A."/>
            <person name="Rougon-Cardoso A."/>
            <person name="Ryden P."/>
            <person name="Torto-Alalibo T."/>
            <person name="Studholme D."/>
            <person name="Wang Y."/>
            <person name="Win J."/>
            <person name="Wood J."/>
            <person name="Clifton S.W."/>
            <person name="Rogers J."/>
            <person name="Van den Ackerveken G."/>
            <person name="Jones J.D."/>
            <person name="McDowell J.M."/>
            <person name="Beynon J."/>
            <person name="Tyler B.M."/>
        </authorList>
    </citation>
    <scope>NUCLEOTIDE SEQUENCE [LARGE SCALE GENOMIC DNA]</scope>
    <source>
        <strain evidence="2">Emoy2</strain>
    </source>
</reference>
<sequence length="128" mass="13859">MLSQHQRYGKVQQDVFPHGLGAFLIQDHFCPFACSSETAARLAGLIAKAAINDVGRSHWLVESCALISMHPDRRGSSPFCTTFYVLSCSEGRKRCPPAGREVSRQGSPRGNCVIASCSSILLCRTTGS</sequence>